<keyword evidence="5 6" id="KW-0472">Membrane</keyword>
<evidence type="ECO:0000313" key="7">
    <source>
        <dbReference type="EMBL" id="KGH26897.1"/>
    </source>
</evidence>
<sequence length="409" mass="46891">MNKIILRNFIVLNIERLLTIGAGVFVSGILARSLGTDLFGSFQYALSIVAIFMAISFFCGAEVIVPRIVECNDNFLENIIIATAFWIRLLFGIIAFIAFMVFWRERVGINYFAVLGIPILFKEAFSIAIAWFQAKSKNSTYSTLIIISNCIKISVIGFLYFFDVYDYKYYLTVLMLDGFLVYGFIFLFFLKINKFSIFIFDKKIAVELLKKSFPFGLAVLSMYAFKKIDRVFIENYIGTQEFSFYSAAAMIYDNLMVLGSISIIVLAPKLIYSQSNVNLLYRNFFKITLFVIALYGIIVVFVFFLSESVVRIIFGSNYVAAVPYIYVFMAPLLLCFLDECINVVFNKMKNGWVVFLKWGVSLLVSILFLTFEGERYGAFAGPISMILGYMSCLLIGIYFLIRIRFYKLQ</sequence>
<organism evidence="7">
    <name type="scientific">Comamonas testosteroni</name>
    <name type="common">Pseudomonas testosteroni</name>
    <dbReference type="NCBI Taxonomy" id="285"/>
    <lineage>
        <taxon>Bacteria</taxon>
        <taxon>Pseudomonadati</taxon>
        <taxon>Pseudomonadota</taxon>
        <taxon>Betaproteobacteria</taxon>
        <taxon>Burkholderiales</taxon>
        <taxon>Comamonadaceae</taxon>
        <taxon>Comamonas</taxon>
    </lineage>
</organism>
<evidence type="ECO:0000256" key="1">
    <source>
        <dbReference type="ARBA" id="ARBA00004651"/>
    </source>
</evidence>
<gene>
    <name evidence="7" type="ORF">P353_20540</name>
</gene>
<evidence type="ECO:0000256" key="3">
    <source>
        <dbReference type="ARBA" id="ARBA00022692"/>
    </source>
</evidence>
<evidence type="ECO:0008006" key="8">
    <source>
        <dbReference type="Google" id="ProtNLM"/>
    </source>
</evidence>
<feature type="transmembrane region" description="Helical" evidence="6">
    <location>
        <begin position="352"/>
        <end position="371"/>
    </location>
</feature>
<feature type="transmembrane region" description="Helical" evidence="6">
    <location>
        <begin position="109"/>
        <end position="132"/>
    </location>
</feature>
<evidence type="ECO:0000256" key="4">
    <source>
        <dbReference type="ARBA" id="ARBA00022989"/>
    </source>
</evidence>
<keyword evidence="4 6" id="KW-1133">Transmembrane helix</keyword>
<feature type="transmembrane region" description="Helical" evidence="6">
    <location>
        <begin position="9"/>
        <end position="30"/>
    </location>
</feature>
<name>A0A096HDF0_COMTE</name>
<dbReference type="InterPro" id="IPR002797">
    <property type="entry name" value="Polysacc_synth"/>
</dbReference>
<keyword evidence="3 6" id="KW-0812">Transmembrane</keyword>
<accession>A0A096HDF0</accession>
<dbReference type="PANTHER" id="PTHR30250">
    <property type="entry name" value="PST FAMILY PREDICTED COLANIC ACID TRANSPORTER"/>
    <property type="match status" value="1"/>
</dbReference>
<dbReference type="Pfam" id="PF01943">
    <property type="entry name" value="Polysacc_synt"/>
    <property type="match status" value="1"/>
</dbReference>
<feature type="transmembrane region" description="Helical" evidence="6">
    <location>
        <begin position="168"/>
        <end position="192"/>
    </location>
</feature>
<evidence type="ECO:0000256" key="5">
    <source>
        <dbReference type="ARBA" id="ARBA00023136"/>
    </source>
</evidence>
<comment type="caution">
    <text evidence="7">The sequence shown here is derived from an EMBL/GenBank/DDBJ whole genome shotgun (WGS) entry which is preliminary data.</text>
</comment>
<keyword evidence="2" id="KW-1003">Cell membrane</keyword>
<dbReference type="InterPro" id="IPR050833">
    <property type="entry name" value="Poly_Biosynth_Transport"/>
</dbReference>
<evidence type="ECO:0000256" key="6">
    <source>
        <dbReference type="SAM" id="Phobius"/>
    </source>
</evidence>
<dbReference type="RefSeq" id="WP_034373363.1">
    <property type="nucleotide sequence ID" value="NZ_AWOR01000068.1"/>
</dbReference>
<dbReference type="GO" id="GO:0005886">
    <property type="term" value="C:plasma membrane"/>
    <property type="evidence" value="ECO:0007669"/>
    <property type="project" value="UniProtKB-SubCell"/>
</dbReference>
<feature type="transmembrane region" description="Helical" evidence="6">
    <location>
        <begin position="324"/>
        <end position="345"/>
    </location>
</feature>
<evidence type="ECO:0000256" key="2">
    <source>
        <dbReference type="ARBA" id="ARBA00022475"/>
    </source>
</evidence>
<feature type="transmembrane region" description="Helical" evidence="6">
    <location>
        <begin position="204"/>
        <end position="225"/>
    </location>
</feature>
<dbReference type="PANTHER" id="PTHR30250:SF11">
    <property type="entry name" value="O-ANTIGEN TRANSPORTER-RELATED"/>
    <property type="match status" value="1"/>
</dbReference>
<feature type="transmembrane region" description="Helical" evidence="6">
    <location>
        <begin position="85"/>
        <end position="103"/>
    </location>
</feature>
<comment type="subcellular location">
    <subcellularLocation>
        <location evidence="1">Cell membrane</location>
        <topology evidence="1">Multi-pass membrane protein</topology>
    </subcellularLocation>
</comment>
<proteinExistence type="predicted"/>
<dbReference type="Proteomes" id="UP000029553">
    <property type="component" value="Unassembled WGS sequence"/>
</dbReference>
<feature type="transmembrane region" description="Helical" evidence="6">
    <location>
        <begin position="245"/>
        <end position="272"/>
    </location>
</feature>
<feature type="transmembrane region" description="Helical" evidence="6">
    <location>
        <begin position="144"/>
        <end position="162"/>
    </location>
</feature>
<feature type="transmembrane region" description="Helical" evidence="6">
    <location>
        <begin position="377"/>
        <end position="401"/>
    </location>
</feature>
<reference evidence="7" key="1">
    <citation type="submission" date="2013-09" db="EMBL/GenBank/DDBJ databases">
        <title>High correlation between genotypes and phenotypes of environmental bacteria Comamonas testosteroni strains.</title>
        <authorList>
            <person name="Liu L."/>
            <person name="Zhu W."/>
            <person name="Xia X."/>
            <person name="Xu B."/>
            <person name="Luo M."/>
            <person name="Wang G."/>
        </authorList>
    </citation>
    <scope>NUCLEOTIDE SEQUENCE [LARGE SCALE GENOMIC DNA]</scope>
    <source>
        <strain evidence="7">JL40</strain>
    </source>
</reference>
<dbReference type="EMBL" id="AWOR01000068">
    <property type="protein sequence ID" value="KGH26897.1"/>
    <property type="molecule type" value="Genomic_DNA"/>
</dbReference>
<feature type="transmembrane region" description="Helical" evidence="6">
    <location>
        <begin position="42"/>
        <end position="65"/>
    </location>
</feature>
<dbReference type="AlphaFoldDB" id="A0A096HDF0"/>
<feature type="transmembrane region" description="Helical" evidence="6">
    <location>
        <begin position="284"/>
        <end position="304"/>
    </location>
</feature>
<protein>
    <recommendedName>
        <fullName evidence="8">Polysaccharide biosynthesis protein</fullName>
    </recommendedName>
</protein>